<dbReference type="NCBIfam" id="NF033580">
    <property type="entry name" value="transpos_IS5_3"/>
    <property type="match status" value="1"/>
</dbReference>
<keyword evidence="1" id="KW-1133">Transmembrane helix</keyword>
<reference evidence="5" key="2">
    <citation type="submission" date="2006-03" db="EMBL/GenBank/DDBJ databases">
        <title>Complete genome sequence of Francisella tularensis LVS (Live Vaccine Strain).</title>
        <authorList>
            <person name="Chain P."/>
            <person name="Larimer F."/>
            <person name="Land M."/>
            <person name="Stilwagen S."/>
            <person name="Larsson P."/>
            <person name="Bearden S."/>
            <person name="Chu M."/>
            <person name="Oyston P."/>
            <person name="Forsman M."/>
            <person name="Andersson S."/>
            <person name="Lindler L."/>
            <person name="Titball R."/>
            <person name="Garcia E."/>
        </authorList>
    </citation>
    <scope>NUCLEOTIDE SEQUENCE [LARGE SCALE GENOMIC DNA]</scope>
    <source>
        <strain evidence="5">LVS</strain>
    </source>
</reference>
<evidence type="ECO:0000313" key="3">
    <source>
        <dbReference type="EMBL" id="AJI58172.1"/>
    </source>
</evidence>
<keyword evidence="1" id="KW-0812">Transmembrane</keyword>
<dbReference type="PROSITE" id="PS51163">
    <property type="entry name" value="YRDC"/>
    <property type="match status" value="1"/>
</dbReference>
<reference evidence="3 6" key="3">
    <citation type="journal article" date="2015" name="Genome Announc.">
        <title>Genome sequencing of 18 francisella strains to aid in assay development and testing.</title>
        <authorList>
            <person name="Johnson S.L."/>
            <person name="Daligault H.E."/>
            <person name="Davenport K.W."/>
            <person name="Coyne S.R."/>
            <person name="Frey K.G."/>
            <person name="Koroleva G.I."/>
            <person name="Broomall S.M."/>
            <person name="Bishop-Lilly K.A."/>
            <person name="Bruce D.C."/>
            <person name="Chertkov O."/>
            <person name="Freitas T."/>
            <person name="Jaissle J."/>
            <person name="Ladner J.T."/>
            <person name="Rosenzweig C.N."/>
            <person name="Gibbons H.S."/>
            <person name="Palacios G.F."/>
            <person name="Redden C.L."/>
            <person name="Xu Y."/>
            <person name="Minogue T.D."/>
            <person name="Chain P.S."/>
        </authorList>
    </citation>
    <scope>NUCLEOTIDE SEQUENCE [LARGE SCALE GENOMIC DNA]</scope>
    <source>
        <strain evidence="3 6">LVS</strain>
    </source>
</reference>
<feature type="domain" description="YrdC-like" evidence="2">
    <location>
        <begin position="120"/>
        <end position="295"/>
    </location>
</feature>
<sequence length="299" mass="34068">MLPFYYGKYRSIHKRFKDWCDKDIFSRLFKSVQNPDLQEVMLDSTIARAHACATGYDKDDNQAIGRSVGGITTKIHAMTDALGNPIEILLSEGKTHDSKVANLLKNVYNTKVIADRAYHSNEIRQHIQSISSEAVIPCKSNTLNHIPFDSHVYKERHLIENFFSKIKHFRRVFSRFDKTISAYIGMIKLACTFIWLLRNYFCAQNLVTKSKNTVGIRVSEHYVPRAISAEIGEPLVISSFIVPGHQHVVTDCDEVDSQIMNYLDAVVESDYCGYDLTTVVELLELPYQILRQGAGEIDL</sequence>
<evidence type="ECO:0000256" key="1">
    <source>
        <dbReference type="SAM" id="Phobius"/>
    </source>
</evidence>
<protein>
    <submittedName>
        <fullName evidence="3 4">Transposase</fullName>
    </submittedName>
</protein>
<dbReference type="InterPro" id="IPR017945">
    <property type="entry name" value="DHBP_synth_RibB-like_a/b_dom"/>
</dbReference>
<dbReference type="PANTHER" id="PTHR30007:SF1">
    <property type="entry name" value="BLR1914 PROTEIN"/>
    <property type="match status" value="1"/>
</dbReference>
<evidence type="ECO:0000259" key="2">
    <source>
        <dbReference type="PROSITE" id="PS51163"/>
    </source>
</evidence>
<dbReference type="SUPFAM" id="SSF55821">
    <property type="entry name" value="YrdC/RibB"/>
    <property type="match status" value="1"/>
</dbReference>
<dbReference type="Proteomes" id="UP000031874">
    <property type="component" value="Chromosome"/>
</dbReference>
<evidence type="ECO:0000313" key="4">
    <source>
        <dbReference type="EMBL" id="CAJ78881.1"/>
    </source>
</evidence>
<name>A0AAI8FSS9_FRATH</name>
<dbReference type="InterPro" id="IPR006070">
    <property type="entry name" value="Sua5-like_dom"/>
</dbReference>
<dbReference type="PANTHER" id="PTHR30007">
    <property type="entry name" value="PHP DOMAIN PROTEIN"/>
    <property type="match status" value="1"/>
</dbReference>
<evidence type="ECO:0000313" key="5">
    <source>
        <dbReference type="Proteomes" id="UP000001944"/>
    </source>
</evidence>
<dbReference type="Gene3D" id="3.90.870.10">
    <property type="entry name" value="DHBP synthase"/>
    <property type="match status" value="1"/>
</dbReference>
<dbReference type="GO" id="GO:0003677">
    <property type="term" value="F:DNA binding"/>
    <property type="evidence" value="ECO:0007669"/>
    <property type="project" value="InterPro"/>
</dbReference>
<proteinExistence type="predicted"/>
<reference evidence="4" key="4">
    <citation type="submission" date="2015-02" db="EMBL/GenBank/DDBJ databases">
        <title>Complete genome sequence of Francisella tularensis LVS (Live Vaccine Strain).</title>
        <authorList>
            <person name="Chain P."/>
            <person name="Larimer F."/>
            <person name="Land M."/>
            <person name="Stilwagen S."/>
            <person name="Larsson P."/>
            <person name="Bearden S."/>
            <person name="Chu M."/>
            <person name="Oyston P."/>
            <person name="Forsman M."/>
            <person name="Andersson S."/>
            <person name="Lindler L."/>
            <person name="Titball R."/>
            <person name="Garcia E."/>
        </authorList>
    </citation>
    <scope>NUCLEOTIDE SEQUENCE</scope>
    <source>
        <strain evidence="4">LVS</strain>
    </source>
</reference>
<dbReference type="GO" id="GO:0006313">
    <property type="term" value="P:DNA transposition"/>
    <property type="evidence" value="ECO:0007669"/>
    <property type="project" value="InterPro"/>
</dbReference>
<accession>A0AAI8FSS9</accession>
<dbReference type="GO" id="GO:0003725">
    <property type="term" value="F:double-stranded RNA binding"/>
    <property type="evidence" value="ECO:0007669"/>
    <property type="project" value="InterPro"/>
</dbReference>
<gene>
    <name evidence="4" type="primary">isftu2</name>
    <name evidence="4" type="ordered locus">FTL_0441</name>
    <name evidence="3" type="ORF">AW21_1295</name>
</gene>
<evidence type="ECO:0000313" key="6">
    <source>
        <dbReference type="Proteomes" id="UP000031874"/>
    </source>
</evidence>
<feature type="transmembrane region" description="Helical" evidence="1">
    <location>
        <begin position="180"/>
        <end position="201"/>
    </location>
</feature>
<dbReference type="Proteomes" id="UP000001944">
    <property type="component" value="Chromosome"/>
</dbReference>
<dbReference type="InterPro" id="IPR002559">
    <property type="entry name" value="Transposase_11"/>
</dbReference>
<reference evidence="4" key="1">
    <citation type="submission" date="2006-02" db="EMBL/GenBank/DDBJ databases">
        <authorList>
            <consortium name="Microbial Genomics Group"/>
            <consortium name="Lawrence Livermore National Laboratory"/>
            <consortium name="and the Genome Analysis Group"/>
            <consortium name="Oak Ridge National Laboratory"/>
            <person name="Larimer F.W."/>
        </authorList>
    </citation>
    <scope>NUCLEOTIDE SEQUENCE</scope>
    <source>
        <strain evidence="4">LVS</strain>
    </source>
</reference>
<dbReference type="GO" id="GO:0004803">
    <property type="term" value="F:transposase activity"/>
    <property type="evidence" value="ECO:0007669"/>
    <property type="project" value="InterPro"/>
</dbReference>
<keyword evidence="1" id="KW-0472">Membrane</keyword>
<dbReference type="EMBL" id="AM233362">
    <property type="protein sequence ID" value="CAJ78881.1"/>
    <property type="molecule type" value="Genomic_DNA"/>
</dbReference>
<dbReference type="KEGG" id="ftl:FTL_0441"/>
<dbReference type="Pfam" id="PF01609">
    <property type="entry name" value="DDE_Tnp_1"/>
    <property type="match status" value="1"/>
</dbReference>
<dbReference type="Pfam" id="PF01300">
    <property type="entry name" value="Sua5_yciO_yrdC"/>
    <property type="match status" value="1"/>
</dbReference>
<dbReference type="EMBL" id="CP009694">
    <property type="protein sequence ID" value="AJI58172.1"/>
    <property type="molecule type" value="Genomic_DNA"/>
</dbReference>
<organism evidence="3 6">
    <name type="scientific">Francisella tularensis subsp. holarctica (strain LVS)</name>
    <dbReference type="NCBI Taxonomy" id="376619"/>
    <lineage>
        <taxon>Bacteria</taxon>
        <taxon>Pseudomonadati</taxon>
        <taxon>Pseudomonadota</taxon>
        <taxon>Gammaproteobacteria</taxon>
        <taxon>Thiotrichales</taxon>
        <taxon>Francisellaceae</taxon>
        <taxon>Francisella</taxon>
    </lineage>
</organism>
<dbReference type="AlphaFoldDB" id="A0AAI8FSS9"/>